<dbReference type="Pfam" id="PF01075">
    <property type="entry name" value="Glyco_transf_9"/>
    <property type="match status" value="1"/>
</dbReference>
<dbReference type="Gene3D" id="3.40.50.2000">
    <property type="entry name" value="Glycogen Phosphorylase B"/>
    <property type="match status" value="2"/>
</dbReference>
<dbReference type="PANTHER" id="PTHR30160:SF7">
    <property type="entry name" value="ADP-HEPTOSE--LPS HEPTOSYLTRANSFERASE 2"/>
    <property type="match status" value="1"/>
</dbReference>
<comment type="catalytic activity">
    <reaction evidence="5">
        <text>an L-alpha-D-Hep-(1-&gt;5)-[alpha-Kdo-(2-&gt;4)]-alpha-Kdo-(2-&gt;6)-lipid A + ADP-L-glycero-beta-D-manno-heptose = an L-alpha-D-Hep-(1-&gt;3)-L-alpha-D-Hep-(1-&gt;5)-[alpha-Kdo-(2-&gt;4)]-alpha-Kdo-(2-&gt;6)-lipid A + ADP + H(+)</text>
        <dbReference type="Rhea" id="RHEA:74071"/>
        <dbReference type="ChEBI" id="CHEBI:15378"/>
        <dbReference type="ChEBI" id="CHEBI:61506"/>
        <dbReference type="ChEBI" id="CHEBI:193068"/>
        <dbReference type="ChEBI" id="CHEBI:193069"/>
        <dbReference type="ChEBI" id="CHEBI:456216"/>
        <dbReference type="EC" id="2.4.99.24"/>
    </reaction>
</comment>
<name>A0A4R8IR28_9GAMM</name>
<dbReference type="Proteomes" id="UP000294914">
    <property type="component" value="Unassembled WGS sequence"/>
</dbReference>
<comment type="similarity">
    <text evidence="3">Belongs to the glycosyltransferase 9 family.</text>
</comment>
<dbReference type="GO" id="GO:0005829">
    <property type="term" value="C:cytosol"/>
    <property type="evidence" value="ECO:0007669"/>
    <property type="project" value="TreeGrafter"/>
</dbReference>
<reference evidence="6 7" key="1">
    <citation type="submission" date="2019-03" db="EMBL/GenBank/DDBJ databases">
        <title>Genomic Encyclopedia of Type Strains, Phase IV (KMG-IV): sequencing the most valuable type-strain genomes for metagenomic binning, comparative biology and taxonomic classification.</title>
        <authorList>
            <person name="Goeker M."/>
        </authorList>
    </citation>
    <scope>NUCLEOTIDE SEQUENCE [LARGE SCALE GENOMIC DNA]</scope>
    <source>
        <strain evidence="6 7">DSM 16326</strain>
    </source>
</reference>
<accession>A0A4R8IR28</accession>
<keyword evidence="7" id="KW-1185">Reference proteome</keyword>
<dbReference type="AlphaFoldDB" id="A0A4R8IR28"/>
<sequence>MSETSPSERLLVIGPAWVGDMVMAQSLFMTLKQQRGNPVIDVVAPKWSLPLLARMPEVHEGIPLPVQHGELGLGKRRALGHALRRHRYDQAIVLPRSFKAALVPWFARIPRRTGYRGELRYGFINDTRPLDKRVLYRTVERFVALGLDGEVNAAPSIPQPHLAVDPHNQQVCLEKLGLTTDKPIIAMMPGAEYGPAKRWPTAYYAELARKLVSQGKQVWVLGSQKESGLGEQIAVADGITNLCGRTELVDVVDLLALCDQAITNDSGLMHVACAAGTKVIAIYGSSDPAYTPPLSDKARIIYQGLDCSPCFERTCPLGHTNCLYTITPEIVAGEIG</sequence>
<evidence type="ECO:0000256" key="3">
    <source>
        <dbReference type="ARBA" id="ARBA00043995"/>
    </source>
</evidence>
<dbReference type="InterPro" id="IPR051199">
    <property type="entry name" value="LPS_LOS_Heptosyltrfase"/>
</dbReference>
<evidence type="ECO:0000256" key="2">
    <source>
        <dbReference type="ARBA" id="ARBA00022679"/>
    </source>
</evidence>
<proteinExistence type="inferred from homology"/>
<protein>
    <recommendedName>
        <fullName evidence="4">lipopolysaccharide heptosyltransferase II</fullName>
        <ecNumber evidence="4">2.4.99.24</ecNumber>
    </recommendedName>
</protein>
<dbReference type="InterPro" id="IPR002201">
    <property type="entry name" value="Glyco_trans_9"/>
</dbReference>
<dbReference type="RefSeq" id="WP_279585927.1">
    <property type="nucleotide sequence ID" value="NZ_SOQX01000007.1"/>
</dbReference>
<dbReference type="NCBIfam" id="TIGR02195">
    <property type="entry name" value="heptsyl_trn_II"/>
    <property type="match status" value="1"/>
</dbReference>
<keyword evidence="1" id="KW-0328">Glycosyltransferase</keyword>
<dbReference type="InterPro" id="IPR011910">
    <property type="entry name" value="RfaF"/>
</dbReference>
<evidence type="ECO:0000256" key="1">
    <source>
        <dbReference type="ARBA" id="ARBA00022676"/>
    </source>
</evidence>
<dbReference type="SUPFAM" id="SSF53756">
    <property type="entry name" value="UDP-Glycosyltransferase/glycogen phosphorylase"/>
    <property type="match status" value="1"/>
</dbReference>
<dbReference type="EMBL" id="SOQX01000007">
    <property type="protein sequence ID" value="TDX99572.1"/>
    <property type="molecule type" value="Genomic_DNA"/>
</dbReference>
<dbReference type="FunFam" id="3.40.50.2000:FF:000023">
    <property type="entry name" value="ADP-heptose--LPS heptosyltransferase II"/>
    <property type="match status" value="1"/>
</dbReference>
<dbReference type="EC" id="2.4.99.24" evidence="4"/>
<evidence type="ECO:0000256" key="5">
    <source>
        <dbReference type="ARBA" id="ARBA00047503"/>
    </source>
</evidence>
<organism evidence="6 7">
    <name type="scientific">Thiohalophilus thiocyanatoxydans</name>
    <dbReference type="NCBI Taxonomy" id="381308"/>
    <lineage>
        <taxon>Bacteria</taxon>
        <taxon>Pseudomonadati</taxon>
        <taxon>Pseudomonadota</taxon>
        <taxon>Gammaproteobacteria</taxon>
        <taxon>Thiohalomonadales</taxon>
        <taxon>Thiohalophilaceae</taxon>
        <taxon>Thiohalophilus</taxon>
    </lineage>
</organism>
<comment type="caution">
    <text evidence="6">The sequence shown here is derived from an EMBL/GenBank/DDBJ whole genome shotgun (WGS) entry which is preliminary data.</text>
</comment>
<gene>
    <name evidence="6" type="ORF">EDC23_2356</name>
</gene>
<keyword evidence="2 6" id="KW-0808">Transferase</keyword>
<dbReference type="CDD" id="cd03789">
    <property type="entry name" value="GT9_LPS_heptosyltransferase"/>
    <property type="match status" value="1"/>
</dbReference>
<dbReference type="GO" id="GO:0008713">
    <property type="term" value="F:ADP-heptose-lipopolysaccharide heptosyltransferase activity"/>
    <property type="evidence" value="ECO:0007669"/>
    <property type="project" value="UniProtKB-EC"/>
</dbReference>
<dbReference type="PANTHER" id="PTHR30160">
    <property type="entry name" value="TETRAACYLDISACCHARIDE 4'-KINASE-RELATED"/>
    <property type="match status" value="1"/>
</dbReference>
<evidence type="ECO:0000313" key="6">
    <source>
        <dbReference type="EMBL" id="TDX99572.1"/>
    </source>
</evidence>
<evidence type="ECO:0000256" key="4">
    <source>
        <dbReference type="ARBA" id="ARBA00044042"/>
    </source>
</evidence>
<evidence type="ECO:0000313" key="7">
    <source>
        <dbReference type="Proteomes" id="UP000294914"/>
    </source>
</evidence>
<dbReference type="GO" id="GO:0009244">
    <property type="term" value="P:lipopolysaccharide core region biosynthetic process"/>
    <property type="evidence" value="ECO:0007669"/>
    <property type="project" value="TreeGrafter"/>
</dbReference>